<dbReference type="Gene3D" id="1.10.443.10">
    <property type="entry name" value="Intergrase catalytic core"/>
    <property type="match status" value="1"/>
</dbReference>
<dbReference type="SUPFAM" id="SSF56349">
    <property type="entry name" value="DNA breaking-rejoining enzymes"/>
    <property type="match status" value="1"/>
</dbReference>
<keyword evidence="1" id="KW-0233">DNA recombination</keyword>
<organism evidence="4 5">
    <name type="scientific">Actinomycetospora aurantiaca</name>
    <dbReference type="NCBI Taxonomy" id="3129233"/>
    <lineage>
        <taxon>Bacteria</taxon>
        <taxon>Bacillati</taxon>
        <taxon>Actinomycetota</taxon>
        <taxon>Actinomycetes</taxon>
        <taxon>Pseudonocardiales</taxon>
        <taxon>Pseudonocardiaceae</taxon>
        <taxon>Actinomycetospora</taxon>
    </lineage>
</organism>
<dbReference type="InterPro" id="IPR011010">
    <property type="entry name" value="DNA_brk_join_enz"/>
</dbReference>
<feature type="region of interest" description="Disordered" evidence="2">
    <location>
        <begin position="173"/>
        <end position="199"/>
    </location>
</feature>
<proteinExistence type="predicted"/>
<reference evidence="4 5" key="1">
    <citation type="submission" date="2024-03" db="EMBL/GenBank/DDBJ databases">
        <title>Actinomycetospora sp. OC33-EN08, a novel actinomycete isolated from wild orchid (Aerides multiflora).</title>
        <authorList>
            <person name="Suriyachadkun C."/>
        </authorList>
    </citation>
    <scope>NUCLEOTIDE SEQUENCE [LARGE SCALE GENOMIC DNA]</scope>
    <source>
        <strain evidence="4 5">OC33-EN08</strain>
    </source>
</reference>
<dbReference type="InterPro" id="IPR013762">
    <property type="entry name" value="Integrase-like_cat_sf"/>
</dbReference>
<evidence type="ECO:0000313" key="5">
    <source>
        <dbReference type="Proteomes" id="UP001385809"/>
    </source>
</evidence>
<evidence type="ECO:0000256" key="2">
    <source>
        <dbReference type="SAM" id="MobiDB-lite"/>
    </source>
</evidence>
<keyword evidence="5" id="KW-1185">Reference proteome</keyword>
<feature type="compositionally biased region" description="Basic and acidic residues" evidence="2">
    <location>
        <begin position="173"/>
        <end position="188"/>
    </location>
</feature>
<evidence type="ECO:0000313" key="4">
    <source>
        <dbReference type="EMBL" id="MEJ2866141.1"/>
    </source>
</evidence>
<dbReference type="PANTHER" id="PTHR30349">
    <property type="entry name" value="PHAGE INTEGRASE-RELATED"/>
    <property type="match status" value="1"/>
</dbReference>
<gene>
    <name evidence="4" type="ORF">WCD74_00100</name>
</gene>
<dbReference type="PROSITE" id="PS51898">
    <property type="entry name" value="TYR_RECOMBINASE"/>
    <property type="match status" value="1"/>
</dbReference>
<name>A0ABU8MG16_9PSEU</name>
<dbReference type="Pfam" id="PF00589">
    <property type="entry name" value="Phage_integrase"/>
    <property type="match status" value="1"/>
</dbReference>
<feature type="domain" description="Tyr recombinase" evidence="3">
    <location>
        <begin position="1"/>
        <end position="190"/>
    </location>
</feature>
<dbReference type="EMBL" id="JBBEGN010000001">
    <property type="protein sequence ID" value="MEJ2866141.1"/>
    <property type="molecule type" value="Genomic_DNA"/>
</dbReference>
<dbReference type="RefSeq" id="WP_337692768.1">
    <property type="nucleotide sequence ID" value="NZ_JBBEGN010000001.1"/>
</dbReference>
<protein>
    <submittedName>
        <fullName evidence="4">Tyrosine-type recombinase/integrase</fullName>
    </submittedName>
</protein>
<dbReference type="InterPro" id="IPR050090">
    <property type="entry name" value="Tyrosine_recombinase_XerCD"/>
</dbReference>
<accession>A0ABU8MG16</accession>
<dbReference type="Proteomes" id="UP001385809">
    <property type="component" value="Unassembled WGS sequence"/>
</dbReference>
<evidence type="ECO:0000256" key="1">
    <source>
        <dbReference type="ARBA" id="ARBA00023172"/>
    </source>
</evidence>
<comment type="caution">
    <text evidence="4">The sequence shown here is derived from an EMBL/GenBank/DDBJ whole genome shotgun (WGS) entry which is preliminary data.</text>
</comment>
<dbReference type="InterPro" id="IPR002104">
    <property type="entry name" value="Integrase_catalytic"/>
</dbReference>
<sequence length="199" mass="22575">MTRDEAVALLDAVDRSRGPQRRRNAAMLRLLLHNALRVDELLRADVIDLGRHPGREDVHDTLTIRRKGGRRARIALAPRTVESVHRYLEHRAAVEDCDQTELAGPLFASRTGLRLTPKAVWVLVRRTAREAAIESWAKLSPHSLRHTAITLALDAGAPLRDVQDFAGHRDARTTRRYDRAREDLDRSPHLRPNQVADTH</sequence>
<dbReference type="PANTHER" id="PTHR30349:SF81">
    <property type="entry name" value="TYROSINE RECOMBINASE XERC"/>
    <property type="match status" value="1"/>
</dbReference>
<evidence type="ECO:0000259" key="3">
    <source>
        <dbReference type="PROSITE" id="PS51898"/>
    </source>
</evidence>